<dbReference type="OrthoDB" id="5567772at2"/>
<sequence length="124" mass="14430">MSYQSSLVKLAIKLTPTPMILWVANKVLKDIAELRYFHFDIDARKLYVEIQLLGESETIEIFLEGFHMAHEQTAYRIVIEQARSNRLWLGNLLSRFTGKAWKIPEIPQYAHQMKLLAEVMAPRG</sequence>
<reference evidence="1 2" key="1">
    <citation type="submission" date="2016-12" db="EMBL/GenBank/DDBJ databases">
        <authorList>
            <person name="Song W.-J."/>
            <person name="Kurnit D.M."/>
        </authorList>
    </citation>
    <scope>NUCLEOTIDE SEQUENCE [LARGE SCALE GENOMIC DNA]</scope>
    <source>
        <strain evidence="1 2">175</strain>
    </source>
</reference>
<dbReference type="Proteomes" id="UP000192923">
    <property type="component" value="Unassembled WGS sequence"/>
</dbReference>
<dbReference type="AlphaFoldDB" id="A0A1Y6D460"/>
<gene>
    <name evidence="1" type="ORF">SAMN02949497_4629</name>
</gene>
<protein>
    <submittedName>
        <fullName evidence="1">Uncharacterized protein</fullName>
    </submittedName>
</protein>
<dbReference type="EMBL" id="FXAM01000001">
    <property type="protein sequence ID" value="SMF97210.1"/>
    <property type="molecule type" value="Genomic_DNA"/>
</dbReference>
<evidence type="ECO:0000313" key="2">
    <source>
        <dbReference type="Proteomes" id="UP000192923"/>
    </source>
</evidence>
<name>A0A1Y6D460_9GAMM</name>
<dbReference type="RefSeq" id="WP_085216021.1">
    <property type="nucleotide sequence ID" value="NZ_FXAM01000001.1"/>
</dbReference>
<dbReference type="STRING" id="1760988.SAMN02949497_4629"/>
<proteinExistence type="predicted"/>
<evidence type="ECO:0000313" key="1">
    <source>
        <dbReference type="EMBL" id="SMF97210.1"/>
    </source>
</evidence>
<keyword evidence="2" id="KW-1185">Reference proteome</keyword>
<organism evidence="1 2">
    <name type="scientific">Methylomagnum ishizawai</name>
    <dbReference type="NCBI Taxonomy" id="1760988"/>
    <lineage>
        <taxon>Bacteria</taxon>
        <taxon>Pseudomonadati</taxon>
        <taxon>Pseudomonadota</taxon>
        <taxon>Gammaproteobacteria</taxon>
        <taxon>Methylococcales</taxon>
        <taxon>Methylococcaceae</taxon>
        <taxon>Methylomagnum</taxon>
    </lineage>
</organism>
<accession>A0A1Y6D460</accession>